<dbReference type="SUPFAM" id="SSF103473">
    <property type="entry name" value="MFS general substrate transporter"/>
    <property type="match status" value="1"/>
</dbReference>
<accession>A0ABP0Q7Z6</accession>
<feature type="region of interest" description="Disordered" evidence="1">
    <location>
        <begin position="1"/>
        <end position="71"/>
    </location>
</feature>
<gene>
    <name evidence="3" type="ORF">CCMP2556_LOCUS40624</name>
</gene>
<feature type="transmembrane region" description="Helical" evidence="2">
    <location>
        <begin position="204"/>
        <end position="223"/>
    </location>
</feature>
<dbReference type="EMBL" id="CAXAMN010024028">
    <property type="protein sequence ID" value="CAK9083299.1"/>
    <property type="molecule type" value="Genomic_DNA"/>
</dbReference>
<feature type="transmembrane region" description="Helical" evidence="2">
    <location>
        <begin position="244"/>
        <end position="263"/>
    </location>
</feature>
<feature type="transmembrane region" description="Helical" evidence="2">
    <location>
        <begin position="269"/>
        <end position="287"/>
    </location>
</feature>
<feature type="compositionally biased region" description="Polar residues" evidence="1">
    <location>
        <begin position="1"/>
        <end position="18"/>
    </location>
</feature>
<keyword evidence="2" id="KW-1133">Transmembrane helix</keyword>
<keyword evidence="2" id="KW-0472">Membrane</keyword>
<protein>
    <recommendedName>
        <fullName evidence="5">Solute carrier family 40 protein</fullName>
    </recommendedName>
</protein>
<feature type="compositionally biased region" description="Low complexity" evidence="1">
    <location>
        <begin position="57"/>
        <end position="71"/>
    </location>
</feature>
<evidence type="ECO:0000313" key="4">
    <source>
        <dbReference type="Proteomes" id="UP001642484"/>
    </source>
</evidence>
<reference evidence="3 4" key="1">
    <citation type="submission" date="2024-02" db="EMBL/GenBank/DDBJ databases">
        <authorList>
            <person name="Chen Y."/>
            <person name="Shah S."/>
            <person name="Dougan E. K."/>
            <person name="Thang M."/>
            <person name="Chan C."/>
        </authorList>
    </citation>
    <scope>NUCLEOTIDE SEQUENCE [LARGE SCALE GENOMIC DNA]</scope>
</reference>
<sequence length="398" mass="43235">MASQANRGSMASQANRGSMASRMSEHGGHARGSIRSRLTTRSAHTRHTARSQMTRLTGQTGQTGQSGRTAGTLATAMTGLSRLARLREAGEIFEFHYGVTQALRPNIVSNNAQVNLDAVADEYGHHGRKSGVEEGESVAAPQGSGIIAALDFIGKLPRDLRLDRYLPAALIMLSSFNNTASYGIEFGTFAIFFKEVHGWESATWAGICQTAGDLLAAVVMAVLGQPTKQDLDELSGLRWLWHSLTGQPYIISCYFLGWVLLNFGMCLPWLPAAVASQIIMGTLFVFAQKASTEINLFYSLGDSQVFLILQVLSRNADCLGGMLVGYLGLALYELEPISPFLFSGCVSTVAFIVYTAGMYCRVGFGKDIEVAEAQRARRKGLRRISTWKSQRKSQAVVD</sequence>
<evidence type="ECO:0000256" key="2">
    <source>
        <dbReference type="SAM" id="Phobius"/>
    </source>
</evidence>
<feature type="transmembrane region" description="Helical" evidence="2">
    <location>
        <begin position="337"/>
        <end position="356"/>
    </location>
</feature>
<keyword evidence="4" id="KW-1185">Reference proteome</keyword>
<proteinExistence type="predicted"/>
<evidence type="ECO:0008006" key="5">
    <source>
        <dbReference type="Google" id="ProtNLM"/>
    </source>
</evidence>
<comment type="caution">
    <text evidence="3">The sequence shown here is derived from an EMBL/GenBank/DDBJ whole genome shotgun (WGS) entry which is preliminary data.</text>
</comment>
<name>A0ABP0Q7Z6_9DINO</name>
<evidence type="ECO:0000256" key="1">
    <source>
        <dbReference type="SAM" id="MobiDB-lite"/>
    </source>
</evidence>
<dbReference type="Proteomes" id="UP001642484">
    <property type="component" value="Unassembled WGS sequence"/>
</dbReference>
<keyword evidence="2" id="KW-0812">Transmembrane</keyword>
<dbReference type="InterPro" id="IPR036259">
    <property type="entry name" value="MFS_trans_sf"/>
</dbReference>
<organism evidence="3 4">
    <name type="scientific">Durusdinium trenchii</name>
    <dbReference type="NCBI Taxonomy" id="1381693"/>
    <lineage>
        <taxon>Eukaryota</taxon>
        <taxon>Sar</taxon>
        <taxon>Alveolata</taxon>
        <taxon>Dinophyceae</taxon>
        <taxon>Suessiales</taxon>
        <taxon>Symbiodiniaceae</taxon>
        <taxon>Durusdinium</taxon>
    </lineage>
</organism>
<evidence type="ECO:0000313" key="3">
    <source>
        <dbReference type="EMBL" id="CAK9083299.1"/>
    </source>
</evidence>